<dbReference type="InterPro" id="IPR036849">
    <property type="entry name" value="Enolase-like_C_sf"/>
</dbReference>
<comment type="similarity">
    <text evidence="2">Belongs to the enolase family.</text>
</comment>
<name>A0A5N6EX11_9EURO</name>
<evidence type="ECO:0000256" key="8">
    <source>
        <dbReference type="ARBA" id="ARBA00032132"/>
    </source>
</evidence>
<accession>A0A5N6EX11</accession>
<dbReference type="SMART" id="SM01192">
    <property type="entry name" value="Enolase_C"/>
    <property type="match status" value="1"/>
</dbReference>
<evidence type="ECO:0000256" key="11">
    <source>
        <dbReference type="PIRSR" id="PIRSR001400-2"/>
    </source>
</evidence>
<evidence type="ECO:0000313" key="15">
    <source>
        <dbReference type="EMBL" id="KAB8221897.1"/>
    </source>
</evidence>
<keyword evidence="6" id="KW-0324">Glycolysis</keyword>
<dbReference type="Pfam" id="PF03952">
    <property type="entry name" value="Enolase_N"/>
    <property type="match status" value="1"/>
</dbReference>
<dbReference type="InterPro" id="IPR020810">
    <property type="entry name" value="Enolase_C"/>
</dbReference>
<evidence type="ECO:0000256" key="1">
    <source>
        <dbReference type="ARBA" id="ARBA00005031"/>
    </source>
</evidence>
<proteinExistence type="inferred from homology"/>
<dbReference type="EMBL" id="ML733416">
    <property type="protein sequence ID" value="KAB8221897.1"/>
    <property type="molecule type" value="Genomic_DNA"/>
</dbReference>
<evidence type="ECO:0000256" key="10">
    <source>
        <dbReference type="PIRSR" id="PIRSR001400-1"/>
    </source>
</evidence>
<dbReference type="SMART" id="SM01193">
    <property type="entry name" value="Enolase_N"/>
    <property type="match status" value="1"/>
</dbReference>
<feature type="binding site" evidence="12">
    <location>
        <position position="252"/>
    </location>
    <ligand>
        <name>Mg(2+)</name>
        <dbReference type="ChEBI" id="CHEBI:18420"/>
    </ligand>
</feature>
<comment type="catalytic activity">
    <reaction evidence="9">
        <text>(2R)-2-phosphoglycerate = phosphoenolpyruvate + H2O</text>
        <dbReference type="Rhea" id="RHEA:10164"/>
        <dbReference type="ChEBI" id="CHEBI:15377"/>
        <dbReference type="ChEBI" id="CHEBI:58289"/>
        <dbReference type="ChEBI" id="CHEBI:58702"/>
        <dbReference type="EC" id="4.2.1.11"/>
    </reaction>
</comment>
<dbReference type="PIRSF" id="PIRSF001400">
    <property type="entry name" value="Enolase"/>
    <property type="match status" value="1"/>
</dbReference>
<keyword evidence="16" id="KW-1185">Reference proteome</keyword>
<feature type="binding site" evidence="11">
    <location>
        <position position="399"/>
    </location>
    <ligand>
        <name>substrate</name>
    </ligand>
</feature>
<dbReference type="Gene3D" id="3.20.20.120">
    <property type="entry name" value="Enolase-like C-terminal domain"/>
    <property type="match status" value="1"/>
</dbReference>
<dbReference type="Proteomes" id="UP000326799">
    <property type="component" value="Unassembled WGS sequence"/>
</dbReference>
<dbReference type="Pfam" id="PF00113">
    <property type="entry name" value="Enolase_C"/>
    <property type="match status" value="1"/>
</dbReference>
<keyword evidence="12" id="KW-0479">Metal-binding</keyword>
<dbReference type="InterPro" id="IPR020809">
    <property type="entry name" value="Enolase_CS"/>
</dbReference>
<keyword evidence="5 12" id="KW-0460">Magnesium</keyword>
<dbReference type="PANTHER" id="PTHR11902">
    <property type="entry name" value="ENOLASE"/>
    <property type="match status" value="1"/>
</dbReference>
<dbReference type="EC" id="4.2.1.11" evidence="3"/>
<dbReference type="GO" id="GO:0000015">
    <property type="term" value="C:phosphopyruvate hydratase complex"/>
    <property type="evidence" value="ECO:0007669"/>
    <property type="project" value="InterPro"/>
</dbReference>
<dbReference type="AlphaFoldDB" id="A0A5N6EX11"/>
<feature type="domain" description="Enolase C-terminal TIM barrel" evidence="13">
    <location>
        <begin position="149"/>
        <end position="439"/>
    </location>
</feature>
<gene>
    <name evidence="15" type="ORF">BDV33DRAFT_229806</name>
</gene>
<evidence type="ECO:0000256" key="3">
    <source>
        <dbReference type="ARBA" id="ARBA00012058"/>
    </source>
</evidence>
<feature type="binding site" evidence="11">
    <location>
        <position position="165"/>
    </location>
    <ligand>
        <name>substrate</name>
    </ligand>
</feature>
<feature type="binding site" evidence="11">
    <location>
        <position position="323"/>
    </location>
    <ligand>
        <name>substrate</name>
    </ligand>
</feature>
<dbReference type="Gene3D" id="3.30.390.10">
    <property type="entry name" value="Enolase-like, N-terminal domain"/>
    <property type="match status" value="1"/>
</dbReference>
<evidence type="ECO:0000256" key="2">
    <source>
        <dbReference type="ARBA" id="ARBA00009604"/>
    </source>
</evidence>
<dbReference type="InterPro" id="IPR000941">
    <property type="entry name" value="Enolase"/>
</dbReference>
<dbReference type="InterPro" id="IPR020811">
    <property type="entry name" value="Enolase_N"/>
</dbReference>
<evidence type="ECO:0000313" key="16">
    <source>
        <dbReference type="Proteomes" id="UP000326799"/>
    </source>
</evidence>
<evidence type="ECO:0000256" key="12">
    <source>
        <dbReference type="PIRSR" id="PIRSR001400-3"/>
    </source>
</evidence>
<evidence type="ECO:0000256" key="4">
    <source>
        <dbReference type="ARBA" id="ARBA00017068"/>
    </source>
</evidence>
<dbReference type="SUPFAM" id="SSF51604">
    <property type="entry name" value="Enolase C-terminal domain-like"/>
    <property type="match status" value="1"/>
</dbReference>
<comment type="pathway">
    <text evidence="1">Carbohydrate degradation; glycolysis; pyruvate from D-glyceraldehyde 3-phosphate: step 4/5.</text>
</comment>
<feature type="active site" description="Proton donor" evidence="10">
    <location>
        <position position="217"/>
    </location>
</feature>
<dbReference type="CDD" id="cd03313">
    <property type="entry name" value="enolase"/>
    <property type="match status" value="1"/>
</dbReference>
<evidence type="ECO:0000259" key="14">
    <source>
        <dbReference type="SMART" id="SM01193"/>
    </source>
</evidence>
<evidence type="ECO:0000256" key="9">
    <source>
        <dbReference type="ARBA" id="ARBA00048333"/>
    </source>
</evidence>
<organism evidence="15 16">
    <name type="scientific">Aspergillus novoparasiticus</name>
    <dbReference type="NCBI Taxonomy" id="986946"/>
    <lineage>
        <taxon>Eukaryota</taxon>
        <taxon>Fungi</taxon>
        <taxon>Dikarya</taxon>
        <taxon>Ascomycota</taxon>
        <taxon>Pezizomycotina</taxon>
        <taxon>Eurotiomycetes</taxon>
        <taxon>Eurotiomycetidae</taxon>
        <taxon>Eurotiales</taxon>
        <taxon>Aspergillaceae</taxon>
        <taxon>Aspergillus</taxon>
        <taxon>Aspergillus subgen. Circumdati</taxon>
    </lineage>
</organism>
<dbReference type="SFLD" id="SFLDS00001">
    <property type="entry name" value="Enolase"/>
    <property type="match status" value="1"/>
</dbReference>
<feature type="binding site" evidence="11">
    <location>
        <position position="174"/>
    </location>
    <ligand>
        <name>substrate</name>
    </ligand>
</feature>
<evidence type="ECO:0000256" key="6">
    <source>
        <dbReference type="ARBA" id="ARBA00023152"/>
    </source>
</evidence>
<dbReference type="UniPathway" id="UPA00109">
    <property type="reaction ID" value="UER00187"/>
</dbReference>
<reference evidence="15 16" key="1">
    <citation type="submission" date="2019-04" db="EMBL/GenBank/DDBJ databases">
        <title>Fungal friends and foes A comparative genomics study of 23 Aspergillus species from section Flavi.</title>
        <authorList>
            <consortium name="DOE Joint Genome Institute"/>
            <person name="Kjaerbolling I."/>
            <person name="Vesth T.C."/>
            <person name="Frisvad J.C."/>
            <person name="Nybo J.L."/>
            <person name="Theobald S."/>
            <person name="Kildgaard S."/>
            <person name="Petersen T.I."/>
            <person name="Kuo A."/>
            <person name="Sato A."/>
            <person name="Lyhne E.K."/>
            <person name="Kogle M.E."/>
            <person name="Wiebenga A."/>
            <person name="Kun R.S."/>
            <person name="Lubbers R.J."/>
            <person name="Makela M.R."/>
            <person name="Barry K."/>
            <person name="Chovatia M."/>
            <person name="Clum A."/>
            <person name="Daum C."/>
            <person name="Haridas S."/>
            <person name="He G."/>
            <person name="LaButti K."/>
            <person name="Lipzen A."/>
            <person name="Mondo S."/>
            <person name="Pangilinan J."/>
            <person name="Riley R."/>
            <person name="Salamov A."/>
            <person name="Simmons B.A."/>
            <person name="Magnuson J.K."/>
            <person name="Henrissat B."/>
            <person name="Mortensen U.H."/>
            <person name="Larsen T.O."/>
            <person name="De vries R.P."/>
            <person name="Grigoriev I.V."/>
            <person name="Machida M."/>
            <person name="Baker S.E."/>
            <person name="Andersen M.R."/>
        </authorList>
    </citation>
    <scope>NUCLEOTIDE SEQUENCE [LARGE SCALE GENOMIC DNA]</scope>
    <source>
        <strain evidence="15 16">CBS 126849</strain>
    </source>
</reference>
<feature type="active site" description="Proton acceptor" evidence="10">
    <location>
        <position position="348"/>
    </location>
</feature>
<dbReference type="PROSITE" id="PS00164">
    <property type="entry name" value="ENOLASE"/>
    <property type="match status" value="1"/>
</dbReference>
<dbReference type="GO" id="GO:0004634">
    <property type="term" value="F:phosphopyruvate hydratase activity"/>
    <property type="evidence" value="ECO:0007669"/>
    <property type="project" value="UniProtKB-EC"/>
</dbReference>
<dbReference type="PRINTS" id="PR00148">
    <property type="entry name" value="ENOLASE"/>
</dbReference>
<dbReference type="SFLD" id="SFLDG00178">
    <property type="entry name" value="enolase"/>
    <property type="match status" value="1"/>
</dbReference>
<dbReference type="GO" id="GO:0006096">
    <property type="term" value="P:glycolytic process"/>
    <property type="evidence" value="ECO:0007669"/>
    <property type="project" value="UniProtKB-UniPathway"/>
</dbReference>
<sequence>MADRTVHISAITASQRLDSRGKPTVQVTVTTGAGTSTALVPSGASVGDYEAHELRDGNASNYSGNSVHQAVENVDKIIGPELIKQQFNVGEDLAKIDRFMINLDASKNKSRLGANAILGVSMACARAGAAVKGVPLYEFLRKEAGITGPYLLPVPFFNVLNGGKHSGNTMAFQEFMIAPVGAESLTHAVQLGSEVYQALKSVITEKHGASAIGVGDEGGFAPPITEPSEALDLLTAAVKEAGHGETIKFAIDPASSEFYSEGRYDLGFKGNKPCQLSASGLADLYRSLMDKYPIILLEDPFAEDHWTAWSAFKKNCPIELVGDDLLATNIERIETAKEKDACNSLLLKINQIGTITESLEAAKKAFGYGWRVFVSHRSGETTDDFIADLTVALSAGHLKSGSPCRGERVVKYNRLMDIEDRLNVFGEPHEYAGAWMVKEKEIEYLQ</sequence>
<dbReference type="SUPFAM" id="SSF54826">
    <property type="entry name" value="Enolase N-terminal domain-like"/>
    <property type="match status" value="1"/>
</dbReference>
<keyword evidence="7" id="KW-0456">Lyase</keyword>
<protein>
    <recommendedName>
        <fullName evidence="4">Enolase</fullName>
        <ecNumber evidence="3">4.2.1.11</ecNumber>
    </recommendedName>
    <alternativeName>
        <fullName evidence="8">2-phosphoglycerate dehydratase</fullName>
    </alternativeName>
</protein>
<feature type="domain" description="Enolase N-terminal" evidence="14">
    <location>
        <begin position="8"/>
        <end position="140"/>
    </location>
</feature>
<evidence type="ECO:0000256" key="5">
    <source>
        <dbReference type="ARBA" id="ARBA00022842"/>
    </source>
</evidence>
<dbReference type="NCBIfam" id="TIGR01060">
    <property type="entry name" value="eno"/>
    <property type="match status" value="1"/>
</dbReference>
<feature type="binding site" evidence="12">
    <location>
        <position position="298"/>
    </location>
    <ligand>
        <name>Mg(2+)</name>
        <dbReference type="ChEBI" id="CHEBI:18420"/>
    </ligand>
</feature>
<feature type="binding site" evidence="11">
    <location>
        <begin position="375"/>
        <end position="378"/>
    </location>
    <ligand>
        <name>substrate</name>
    </ligand>
</feature>
<feature type="binding site" evidence="11">
    <location>
        <position position="298"/>
    </location>
    <ligand>
        <name>substrate</name>
    </ligand>
</feature>
<evidence type="ECO:0000256" key="7">
    <source>
        <dbReference type="ARBA" id="ARBA00023239"/>
    </source>
</evidence>
<dbReference type="GO" id="GO:0000287">
    <property type="term" value="F:magnesium ion binding"/>
    <property type="evidence" value="ECO:0007669"/>
    <property type="project" value="InterPro"/>
</dbReference>
<evidence type="ECO:0000259" key="13">
    <source>
        <dbReference type="SMART" id="SM01192"/>
    </source>
</evidence>
<feature type="binding site" evidence="12">
    <location>
        <position position="323"/>
    </location>
    <ligand>
        <name>Mg(2+)</name>
        <dbReference type="ChEBI" id="CHEBI:18420"/>
    </ligand>
</feature>
<dbReference type="HAMAP" id="MF_00318">
    <property type="entry name" value="Enolase"/>
    <property type="match status" value="1"/>
</dbReference>
<dbReference type="SFLD" id="SFLDF00002">
    <property type="entry name" value="enolase"/>
    <property type="match status" value="1"/>
</dbReference>
<dbReference type="InterPro" id="IPR029017">
    <property type="entry name" value="Enolase-like_N"/>
</dbReference>
<comment type="cofactor">
    <cofactor evidence="12">
        <name>Mg(2+)</name>
        <dbReference type="ChEBI" id="CHEBI:18420"/>
    </cofactor>
    <text evidence="12">Mg(2+) is required for catalysis and for stabilizing the dimer.</text>
</comment>
<dbReference type="PANTHER" id="PTHR11902:SF6">
    <property type="entry name" value="ENOLASE"/>
    <property type="match status" value="1"/>
</dbReference>